<dbReference type="PANTHER" id="PTHR32251:SF17">
    <property type="entry name" value="STEROID 5-ALPHA REDUCTASE C-TERMINAL DOMAIN-CONTAINING PROTEIN"/>
    <property type="match status" value="1"/>
</dbReference>
<feature type="transmembrane region" description="Helical" evidence="1">
    <location>
        <begin position="100"/>
        <end position="122"/>
    </location>
</feature>
<feature type="transmembrane region" description="Helical" evidence="1">
    <location>
        <begin position="56"/>
        <end position="79"/>
    </location>
</feature>
<feature type="transmembrane region" description="Helical" evidence="1">
    <location>
        <begin position="142"/>
        <end position="159"/>
    </location>
</feature>
<proteinExistence type="predicted"/>
<keyword evidence="1" id="KW-0472">Membrane</keyword>
<dbReference type="STRING" id="1306953.J121_1540"/>
<dbReference type="RefSeq" id="WP_322842777.1">
    <property type="nucleotide sequence ID" value="NZ_JYNE01000028.1"/>
</dbReference>
<dbReference type="GO" id="GO:0016020">
    <property type="term" value="C:membrane"/>
    <property type="evidence" value="ECO:0007669"/>
    <property type="project" value="TreeGrafter"/>
</dbReference>
<keyword evidence="1" id="KW-0812">Transmembrane</keyword>
<dbReference type="EMBL" id="JYNE01000028">
    <property type="protein sequence ID" value="KNH00914.1"/>
    <property type="molecule type" value="Genomic_DNA"/>
</dbReference>
<name>A0A0L1KAK3_9SPHN</name>
<sequence length="267" mass="29342">MIVESLLANFVILLGLALILWVVAVQIGDVSFVDAFWGGGMALLALVSWLRLYEPGALATLLMAMAVIWGARLALHLLIRWRREGEDKRYRRMLAKDREQGRFAVAALTKVFLGQSVLLFIVSSPAQYGILEAGSLTPLSGLALVGAALWLVGILFEWVGDWQLARFKADLANAGQVMDRGLWRYTRHPNYFGDACVWWGIWIAAASAGWWVAAATVIGPLFLTFTLTRWSGAPLLEGGMKKSRPGYAAYKARTSAFFPLPPKKSAG</sequence>
<dbReference type="PATRIC" id="fig|1306953.7.peg.1581"/>
<evidence type="ECO:0000313" key="3">
    <source>
        <dbReference type="Proteomes" id="UP000037446"/>
    </source>
</evidence>
<dbReference type="PANTHER" id="PTHR32251">
    <property type="entry name" value="3-OXO-5-ALPHA-STEROID 4-DEHYDROGENASE"/>
    <property type="match status" value="1"/>
</dbReference>
<evidence type="ECO:0000313" key="2">
    <source>
        <dbReference type="EMBL" id="KNH00914.1"/>
    </source>
</evidence>
<dbReference type="InterPro" id="IPR010721">
    <property type="entry name" value="UstE-like"/>
</dbReference>
<organism evidence="2 3">
    <name type="scientific">Qipengyuania citrea LAMA 915</name>
    <dbReference type="NCBI Taxonomy" id="1306953"/>
    <lineage>
        <taxon>Bacteria</taxon>
        <taxon>Pseudomonadati</taxon>
        <taxon>Pseudomonadota</taxon>
        <taxon>Alphaproteobacteria</taxon>
        <taxon>Sphingomonadales</taxon>
        <taxon>Erythrobacteraceae</taxon>
        <taxon>Qipengyuania</taxon>
    </lineage>
</organism>
<feature type="transmembrane region" description="Helical" evidence="1">
    <location>
        <begin position="191"/>
        <end position="211"/>
    </location>
</feature>
<reference evidence="2" key="1">
    <citation type="submission" date="2015-02" db="EMBL/GenBank/DDBJ databases">
        <authorList>
            <person name="Chooi Y.-H."/>
        </authorList>
    </citation>
    <scope>NUCLEOTIDE SEQUENCE [LARGE SCALE GENOMIC DNA]</scope>
    <source>
        <strain evidence="2">LAMA 915</strain>
    </source>
</reference>
<feature type="transmembrane region" description="Helical" evidence="1">
    <location>
        <begin position="6"/>
        <end position="25"/>
    </location>
</feature>
<dbReference type="AlphaFoldDB" id="A0A0L1KAK3"/>
<dbReference type="PROSITE" id="PS50244">
    <property type="entry name" value="S5A_REDUCTASE"/>
    <property type="match status" value="1"/>
</dbReference>
<dbReference type="Gene3D" id="1.20.120.1630">
    <property type="match status" value="1"/>
</dbReference>
<accession>A0A0L1KAK3</accession>
<comment type="caution">
    <text evidence="2">The sequence shown here is derived from an EMBL/GenBank/DDBJ whole genome shotgun (WGS) entry which is preliminary data.</text>
</comment>
<evidence type="ECO:0000256" key="1">
    <source>
        <dbReference type="SAM" id="Phobius"/>
    </source>
</evidence>
<protein>
    <submittedName>
        <fullName evidence="2">Membrane protein</fullName>
    </submittedName>
</protein>
<keyword evidence="1" id="KW-1133">Transmembrane helix</keyword>
<gene>
    <name evidence="2" type="ORF">J121_1540</name>
</gene>
<dbReference type="Pfam" id="PF06966">
    <property type="entry name" value="DUF1295"/>
    <property type="match status" value="1"/>
</dbReference>
<dbReference type="Proteomes" id="UP000037446">
    <property type="component" value="Unassembled WGS sequence"/>
</dbReference>